<evidence type="ECO:0000313" key="1">
    <source>
        <dbReference type="EMBL" id="GCB65243.1"/>
    </source>
</evidence>
<reference evidence="1 2" key="1">
    <citation type="journal article" date="2018" name="Nat. Ecol. Evol.">
        <title>Shark genomes provide insights into elasmobranch evolution and the origin of vertebrates.</title>
        <authorList>
            <person name="Hara Y"/>
            <person name="Yamaguchi K"/>
            <person name="Onimaru K"/>
            <person name="Kadota M"/>
            <person name="Koyanagi M"/>
            <person name="Keeley SD"/>
            <person name="Tatsumi K"/>
            <person name="Tanaka K"/>
            <person name="Motone F"/>
            <person name="Kageyama Y"/>
            <person name="Nozu R"/>
            <person name="Adachi N"/>
            <person name="Nishimura O"/>
            <person name="Nakagawa R"/>
            <person name="Tanegashima C"/>
            <person name="Kiyatake I"/>
            <person name="Matsumoto R"/>
            <person name="Murakumo K"/>
            <person name="Nishida K"/>
            <person name="Terakita A"/>
            <person name="Kuratani S"/>
            <person name="Sato K"/>
            <person name="Hyodo S Kuraku.S."/>
        </authorList>
    </citation>
    <scope>NUCLEOTIDE SEQUENCE [LARGE SCALE GENOMIC DNA]</scope>
</reference>
<dbReference type="AlphaFoldDB" id="A0A401NWJ5"/>
<name>A0A401NWJ5_SCYTO</name>
<accession>A0A401NWJ5</accession>
<sequence>MSRDHQKWDAVHSGHYQEELAGLVETAVHEAGCRVHYFYNRAVEYRKALGVEPRRKSFEQVLNALNI</sequence>
<organism evidence="1 2">
    <name type="scientific">Scyliorhinus torazame</name>
    <name type="common">Cloudy catshark</name>
    <name type="synonym">Catulus torazame</name>
    <dbReference type="NCBI Taxonomy" id="75743"/>
    <lineage>
        <taxon>Eukaryota</taxon>
        <taxon>Metazoa</taxon>
        <taxon>Chordata</taxon>
        <taxon>Craniata</taxon>
        <taxon>Vertebrata</taxon>
        <taxon>Chondrichthyes</taxon>
        <taxon>Elasmobranchii</taxon>
        <taxon>Galeomorphii</taxon>
        <taxon>Galeoidea</taxon>
        <taxon>Carcharhiniformes</taxon>
        <taxon>Scyliorhinidae</taxon>
        <taxon>Scyliorhinus</taxon>
    </lineage>
</organism>
<proteinExistence type="predicted"/>
<dbReference type="EMBL" id="BFAA01001425">
    <property type="protein sequence ID" value="GCB65243.1"/>
    <property type="molecule type" value="Genomic_DNA"/>
</dbReference>
<dbReference type="Proteomes" id="UP000288216">
    <property type="component" value="Unassembled WGS sequence"/>
</dbReference>
<evidence type="ECO:0000313" key="2">
    <source>
        <dbReference type="Proteomes" id="UP000288216"/>
    </source>
</evidence>
<gene>
    <name evidence="1" type="ORF">scyTo_0004739</name>
</gene>
<keyword evidence="2" id="KW-1185">Reference proteome</keyword>
<protein>
    <submittedName>
        <fullName evidence="1">Uncharacterized protein</fullName>
    </submittedName>
</protein>
<comment type="caution">
    <text evidence="1">The sequence shown here is derived from an EMBL/GenBank/DDBJ whole genome shotgun (WGS) entry which is preliminary data.</text>
</comment>